<dbReference type="InterPro" id="IPR046251">
    <property type="entry name" value="DUF6284"/>
</dbReference>
<dbReference type="Pfam" id="PF19801">
    <property type="entry name" value="DUF6284"/>
    <property type="match status" value="1"/>
</dbReference>
<dbReference type="RefSeq" id="WP_136725647.1">
    <property type="nucleotide sequence ID" value="NZ_SUMC01000021.1"/>
</dbReference>
<gene>
    <name evidence="1" type="ORF">FCI23_21990</name>
</gene>
<comment type="caution">
    <text evidence="1">The sequence shown here is derived from an EMBL/GenBank/DDBJ whole genome shotgun (WGS) entry which is preliminary data.</text>
</comment>
<sequence length="90" mass="10172">MSNIVPDQEAVTASDFDREPTEAELADIDLEMPVILAEVELLDVQISLLDRPLHPINWRRLRRAEHRLLAARSWLAAAETELAQFLGARA</sequence>
<name>A0A4U0SKJ6_9ACTN</name>
<dbReference type="Proteomes" id="UP000305778">
    <property type="component" value="Unassembled WGS sequence"/>
</dbReference>
<dbReference type="AlphaFoldDB" id="A0A4U0SKJ6"/>
<protein>
    <submittedName>
        <fullName evidence="1">Uncharacterized protein</fullName>
    </submittedName>
</protein>
<evidence type="ECO:0000313" key="1">
    <source>
        <dbReference type="EMBL" id="TKA09518.1"/>
    </source>
</evidence>
<dbReference type="EMBL" id="SUMC01000021">
    <property type="protein sequence ID" value="TKA09518.1"/>
    <property type="molecule type" value="Genomic_DNA"/>
</dbReference>
<keyword evidence="2" id="KW-1185">Reference proteome</keyword>
<accession>A0A4U0SKJ6</accession>
<dbReference type="OrthoDB" id="4335202at2"/>
<proteinExistence type="predicted"/>
<organism evidence="1 2">
    <name type="scientific">Actinacidiphila oryziradicis</name>
    <dbReference type="NCBI Taxonomy" id="2571141"/>
    <lineage>
        <taxon>Bacteria</taxon>
        <taxon>Bacillati</taxon>
        <taxon>Actinomycetota</taxon>
        <taxon>Actinomycetes</taxon>
        <taxon>Kitasatosporales</taxon>
        <taxon>Streptomycetaceae</taxon>
        <taxon>Actinacidiphila</taxon>
    </lineage>
</organism>
<reference evidence="1 2" key="1">
    <citation type="submission" date="2019-04" db="EMBL/GenBank/DDBJ databases">
        <title>Streptomyces oryziradicis sp. nov., a novel actinomycete isolated from rhizosphere soil of rice (Oryza sativa L.).</title>
        <authorList>
            <person name="Li C."/>
        </authorList>
    </citation>
    <scope>NUCLEOTIDE SEQUENCE [LARGE SCALE GENOMIC DNA]</scope>
    <source>
        <strain evidence="1 2">NEAU-C40</strain>
    </source>
</reference>
<evidence type="ECO:0000313" key="2">
    <source>
        <dbReference type="Proteomes" id="UP000305778"/>
    </source>
</evidence>